<sequence length="299" mass="31455">MLSLCRHFRQDRLTGARRHAICAVRPWRRRLTGAVLKTAAAILLLAASPSMAAGSRTSVFQNDEVTLRLVRAAGPDAGTVRVALLVDLAPGWKTYWIDPGASGIPPQIDLSKTEGVASVHDHFPPPHRFGEDDTRANGYKGDVAFAFELDTRPGETIGAVKAAIFLGVCNDICIPVQAELQTAGADDEAAVTSAFAALPQAAPAGAFSVSAGPDGKTLRVTVKSGDEPKDDAAPDLFVISKDGWYFDEPTQVTRKGDTQVFDVPIAEAPAGAQTSPATIDLLYTAGSAAVEAENVPVEP</sequence>
<organism evidence="2 3">
    <name type="scientific">Jiella mangrovi</name>
    <dbReference type="NCBI Taxonomy" id="2821407"/>
    <lineage>
        <taxon>Bacteria</taxon>
        <taxon>Pseudomonadati</taxon>
        <taxon>Pseudomonadota</taxon>
        <taxon>Alphaproteobacteria</taxon>
        <taxon>Hyphomicrobiales</taxon>
        <taxon>Aurantimonadaceae</taxon>
        <taxon>Jiella</taxon>
    </lineage>
</organism>
<dbReference type="EMBL" id="JAGJCF010000001">
    <property type="protein sequence ID" value="MBP0614500.1"/>
    <property type="molecule type" value="Genomic_DNA"/>
</dbReference>
<dbReference type="InterPro" id="IPR028250">
    <property type="entry name" value="DsbDN"/>
</dbReference>
<feature type="domain" description="Thiol:disulfide interchange protein DsbD N-terminal" evidence="1">
    <location>
        <begin position="76"/>
        <end position="182"/>
    </location>
</feature>
<evidence type="ECO:0000313" key="3">
    <source>
        <dbReference type="Proteomes" id="UP000678276"/>
    </source>
</evidence>
<evidence type="ECO:0000259" key="1">
    <source>
        <dbReference type="Pfam" id="PF11412"/>
    </source>
</evidence>
<gene>
    <name evidence="2" type="ORF">J6595_02790</name>
</gene>
<comment type="caution">
    <text evidence="2">The sequence shown here is derived from an EMBL/GenBank/DDBJ whole genome shotgun (WGS) entry which is preliminary data.</text>
</comment>
<protein>
    <recommendedName>
        <fullName evidence="1">Thiol:disulfide interchange protein DsbD N-terminal domain-containing protein</fullName>
    </recommendedName>
</protein>
<dbReference type="Pfam" id="PF11412">
    <property type="entry name" value="DsbD_N"/>
    <property type="match status" value="1"/>
</dbReference>
<evidence type="ECO:0000313" key="2">
    <source>
        <dbReference type="EMBL" id="MBP0614500.1"/>
    </source>
</evidence>
<dbReference type="RefSeq" id="WP_209592894.1">
    <property type="nucleotide sequence ID" value="NZ_JAGJCF010000001.1"/>
</dbReference>
<keyword evidence="3" id="KW-1185">Reference proteome</keyword>
<name>A0ABS4BCL5_9HYPH</name>
<dbReference type="Proteomes" id="UP000678276">
    <property type="component" value="Unassembled WGS sequence"/>
</dbReference>
<reference evidence="2 3" key="1">
    <citation type="submission" date="2021-04" db="EMBL/GenBank/DDBJ databases">
        <title>Whole genome sequence of Jiella sp. KSK16Y-1.</title>
        <authorList>
            <person name="Tuo L."/>
        </authorList>
    </citation>
    <scope>NUCLEOTIDE SEQUENCE [LARGE SCALE GENOMIC DNA]</scope>
    <source>
        <strain evidence="2 3">KSK16Y-1</strain>
    </source>
</reference>
<accession>A0ABS4BCL5</accession>
<proteinExistence type="predicted"/>